<proteinExistence type="predicted"/>
<protein>
    <recommendedName>
        <fullName evidence="3">ShlB/FhaC/HecB family hemolysin secretion/activation protein</fullName>
    </recommendedName>
</protein>
<organism evidence="1 2">
    <name type="scientific">Sphingobium fluviale</name>
    <dbReference type="NCBI Taxonomy" id="2506423"/>
    <lineage>
        <taxon>Bacteria</taxon>
        <taxon>Pseudomonadati</taxon>
        <taxon>Pseudomonadota</taxon>
        <taxon>Alphaproteobacteria</taxon>
        <taxon>Sphingomonadales</taxon>
        <taxon>Sphingomonadaceae</taxon>
        <taxon>Sphingobium</taxon>
    </lineage>
</organism>
<dbReference type="Proteomes" id="UP000290958">
    <property type="component" value="Unassembled WGS sequence"/>
</dbReference>
<evidence type="ECO:0008006" key="3">
    <source>
        <dbReference type="Google" id="ProtNLM"/>
    </source>
</evidence>
<dbReference type="EMBL" id="SBKP01000010">
    <property type="protein sequence ID" value="RXR28283.1"/>
    <property type="molecule type" value="Genomic_DNA"/>
</dbReference>
<evidence type="ECO:0000313" key="2">
    <source>
        <dbReference type="Proteomes" id="UP000290958"/>
    </source>
</evidence>
<reference evidence="2" key="1">
    <citation type="submission" date="2019-01" db="EMBL/GenBank/DDBJ databases">
        <title>Cytophagaceae bacterium strain CAR-16.</title>
        <authorList>
            <person name="Chen W.-M."/>
        </authorList>
    </citation>
    <scope>NUCLEOTIDE SEQUENCE [LARGE SCALE GENOMIC DNA]</scope>
    <source>
        <strain evidence="2">CHR27</strain>
    </source>
</reference>
<sequence length="231" mass="24161">MPALLPPPAASEGEPRWSGSAWLFWRGKGSGAALNGAGQLGAAQAGVRIDRRIARLSIGKHSMPVAVYGRMSAALDTPHQSEAALGIAVQPFSGRAPLRLGIERRIALEQSGRNAFALIAAGGLNPTRVFGPVVAEGYAQAGVVGLSRQDLFADGRLTFGLPLDRAERTRLGFSLSGGAQPNVARLDIGPMIETRLPLGATSPRLVLEWRQRIAGQARPGSGPSVTLASDF</sequence>
<name>A0A4Q1KF31_9SPHN</name>
<evidence type="ECO:0000313" key="1">
    <source>
        <dbReference type="EMBL" id="RXR28283.1"/>
    </source>
</evidence>
<accession>A0A4Q1KF31</accession>
<comment type="caution">
    <text evidence="1">The sequence shown here is derived from an EMBL/GenBank/DDBJ whole genome shotgun (WGS) entry which is preliminary data.</text>
</comment>
<gene>
    <name evidence="1" type="ORF">EQG66_10645</name>
</gene>
<dbReference type="OrthoDB" id="7427399at2"/>
<dbReference type="AlphaFoldDB" id="A0A4Q1KF31"/>
<keyword evidence="2" id="KW-1185">Reference proteome</keyword>